<evidence type="ECO:0000313" key="1">
    <source>
        <dbReference type="EMBL" id="MDG0812920.1"/>
    </source>
</evidence>
<dbReference type="Proteomes" id="UP001153404">
    <property type="component" value="Unassembled WGS sequence"/>
</dbReference>
<accession>A0A9X4QVN2</accession>
<dbReference type="RefSeq" id="WP_277536561.1">
    <property type="nucleotide sequence ID" value="NZ_JAPDIA010000008.1"/>
</dbReference>
<protein>
    <submittedName>
        <fullName evidence="1">Uncharacterized protein</fullName>
    </submittedName>
</protein>
<name>A0A9X4QVN2_9BACL</name>
<keyword evidence="2" id="KW-1185">Reference proteome</keyword>
<reference evidence="1" key="1">
    <citation type="submission" date="2022-10" db="EMBL/GenBank/DDBJ databases">
        <title>Comparative genomic analysis of Cohnella hashimotonis sp. nov., isolated from the International Space Station.</title>
        <authorList>
            <person name="Simpson A."/>
            <person name="Venkateswaran K."/>
        </authorList>
    </citation>
    <scope>NUCLEOTIDE SEQUENCE</scope>
    <source>
        <strain evidence="1">DSM 28161</strain>
    </source>
</reference>
<dbReference type="AlphaFoldDB" id="A0A9X4QVN2"/>
<evidence type="ECO:0000313" key="2">
    <source>
        <dbReference type="Proteomes" id="UP001153404"/>
    </source>
</evidence>
<gene>
    <name evidence="1" type="ORF">OMP40_29070</name>
</gene>
<proteinExistence type="predicted"/>
<comment type="caution">
    <text evidence="1">The sequence shown here is derived from an EMBL/GenBank/DDBJ whole genome shotgun (WGS) entry which is preliminary data.</text>
</comment>
<dbReference type="EMBL" id="JAPDIA010000008">
    <property type="protein sequence ID" value="MDG0812920.1"/>
    <property type="molecule type" value="Genomic_DNA"/>
</dbReference>
<sequence length="52" mass="5801">MLDIQYTLEKLAEYRELGHFDADGRIDANSLGGRPGRIRQSLLAMVVALIGR</sequence>
<organism evidence="1 2">
    <name type="scientific">Cohnella rhizosphaerae</name>
    <dbReference type="NCBI Taxonomy" id="1457232"/>
    <lineage>
        <taxon>Bacteria</taxon>
        <taxon>Bacillati</taxon>
        <taxon>Bacillota</taxon>
        <taxon>Bacilli</taxon>
        <taxon>Bacillales</taxon>
        <taxon>Paenibacillaceae</taxon>
        <taxon>Cohnella</taxon>
    </lineage>
</organism>